<gene>
    <name evidence="1" type="ORF">FUAX_29650</name>
</gene>
<protein>
    <submittedName>
        <fullName evidence="1">Uncharacterized protein</fullName>
    </submittedName>
</protein>
<dbReference type="EMBL" id="AP025314">
    <property type="protein sequence ID" value="BDD10533.1"/>
    <property type="molecule type" value="Genomic_DNA"/>
</dbReference>
<organism evidence="1 2">
    <name type="scientific">Fulvitalea axinellae</name>
    <dbReference type="NCBI Taxonomy" id="1182444"/>
    <lineage>
        <taxon>Bacteria</taxon>
        <taxon>Pseudomonadati</taxon>
        <taxon>Bacteroidota</taxon>
        <taxon>Cytophagia</taxon>
        <taxon>Cytophagales</taxon>
        <taxon>Persicobacteraceae</taxon>
        <taxon>Fulvitalea</taxon>
    </lineage>
</organism>
<evidence type="ECO:0000313" key="1">
    <source>
        <dbReference type="EMBL" id="BDD10533.1"/>
    </source>
</evidence>
<keyword evidence="2" id="KW-1185">Reference proteome</keyword>
<sequence length="57" mass="6365">MELSEVRPSKQPPGNSFFFSGDKKARLAVGKKSGCQDVSYLIVKLYRLPIIFIPHNG</sequence>
<name>A0AAU9CR14_9BACT</name>
<dbReference type="KEGG" id="fax:FUAX_29650"/>
<proteinExistence type="predicted"/>
<dbReference type="AlphaFoldDB" id="A0AAU9CR14"/>
<reference evidence="1 2" key="1">
    <citation type="submission" date="2021-12" db="EMBL/GenBank/DDBJ databases">
        <title>Genome sequencing of bacteria with rrn-lacking chromosome and rrn-plasmid.</title>
        <authorList>
            <person name="Anda M."/>
            <person name="Iwasaki W."/>
        </authorList>
    </citation>
    <scope>NUCLEOTIDE SEQUENCE [LARGE SCALE GENOMIC DNA]</scope>
    <source>
        <strain evidence="1 2">DSM 100852</strain>
    </source>
</reference>
<accession>A0AAU9CR14</accession>
<dbReference type="Proteomes" id="UP001348817">
    <property type="component" value="Chromosome"/>
</dbReference>
<evidence type="ECO:0000313" key="2">
    <source>
        <dbReference type="Proteomes" id="UP001348817"/>
    </source>
</evidence>